<gene>
    <name evidence="3" type="ORF">KDK95_03225</name>
</gene>
<feature type="signal peptide" evidence="2">
    <location>
        <begin position="1"/>
        <end position="22"/>
    </location>
</feature>
<feature type="compositionally biased region" description="Low complexity" evidence="1">
    <location>
        <begin position="87"/>
        <end position="111"/>
    </location>
</feature>
<dbReference type="RefSeq" id="WP_212516464.1">
    <property type="nucleotide sequence ID" value="NZ_JAGSOH010000005.1"/>
</dbReference>
<sequence>MSRKRAGFAVLAWGAATATAMAVVWAGLDSVLPATVEGPHVATVAAWPVQIGGSAAAGATGASAPSSSAAAAPSAAATHAAGKASASGSAAAGSTSAGASPSASAASSAAGSEKRYTTAGGTAVLTLYPDHAVLDAAIPDSGFSARSWTNTDMLEVEFSPSGSGTVYEVIATWNGTSPQVNTYAVGG</sequence>
<proteinExistence type="predicted"/>
<reference evidence="3" key="1">
    <citation type="submission" date="2021-04" db="EMBL/GenBank/DDBJ databases">
        <title>Genome based classification of Actinospica acidithermotolerans sp. nov., an actinobacterium isolated from an Indonesian hot spring.</title>
        <authorList>
            <person name="Kusuma A.B."/>
            <person name="Putra K.E."/>
            <person name="Nafisah S."/>
            <person name="Loh J."/>
            <person name="Nouioui I."/>
            <person name="Goodfellow M."/>
        </authorList>
    </citation>
    <scope>NUCLEOTIDE SEQUENCE</scope>
    <source>
        <strain evidence="3">MGRD01-02</strain>
    </source>
</reference>
<feature type="chain" id="PRO_5037036756" description="Secreted protein" evidence="2">
    <location>
        <begin position="23"/>
        <end position="187"/>
    </location>
</feature>
<protein>
    <recommendedName>
        <fullName evidence="5">Secreted protein</fullName>
    </recommendedName>
</protein>
<evidence type="ECO:0008006" key="5">
    <source>
        <dbReference type="Google" id="ProtNLM"/>
    </source>
</evidence>
<dbReference type="AlphaFoldDB" id="A0A941E341"/>
<evidence type="ECO:0000313" key="3">
    <source>
        <dbReference type="EMBL" id="MBR7825305.1"/>
    </source>
</evidence>
<accession>A0A941E341</accession>
<dbReference type="EMBL" id="JAGSOH010000005">
    <property type="protein sequence ID" value="MBR7825305.1"/>
    <property type="molecule type" value="Genomic_DNA"/>
</dbReference>
<evidence type="ECO:0000256" key="2">
    <source>
        <dbReference type="SAM" id="SignalP"/>
    </source>
</evidence>
<keyword evidence="4" id="KW-1185">Reference proteome</keyword>
<name>A0A941E341_9ACTN</name>
<dbReference type="Proteomes" id="UP000676325">
    <property type="component" value="Unassembled WGS sequence"/>
</dbReference>
<organism evidence="3 4">
    <name type="scientific">Actinospica acidithermotolerans</name>
    <dbReference type="NCBI Taxonomy" id="2828514"/>
    <lineage>
        <taxon>Bacteria</taxon>
        <taxon>Bacillati</taxon>
        <taxon>Actinomycetota</taxon>
        <taxon>Actinomycetes</taxon>
        <taxon>Catenulisporales</taxon>
        <taxon>Actinospicaceae</taxon>
        <taxon>Actinospica</taxon>
    </lineage>
</organism>
<comment type="caution">
    <text evidence="3">The sequence shown here is derived from an EMBL/GenBank/DDBJ whole genome shotgun (WGS) entry which is preliminary data.</text>
</comment>
<keyword evidence="2" id="KW-0732">Signal</keyword>
<evidence type="ECO:0000256" key="1">
    <source>
        <dbReference type="SAM" id="MobiDB-lite"/>
    </source>
</evidence>
<feature type="region of interest" description="Disordered" evidence="1">
    <location>
        <begin position="87"/>
        <end position="112"/>
    </location>
</feature>
<evidence type="ECO:0000313" key="4">
    <source>
        <dbReference type="Proteomes" id="UP000676325"/>
    </source>
</evidence>